<gene>
    <name evidence="1" type="ORF">HDG69_002787</name>
</gene>
<organism evidence="1 2">
    <name type="scientific">Isoptericola halotolerans</name>
    <dbReference type="NCBI Taxonomy" id="300560"/>
    <lineage>
        <taxon>Bacteria</taxon>
        <taxon>Bacillati</taxon>
        <taxon>Actinomycetota</taxon>
        <taxon>Actinomycetes</taxon>
        <taxon>Micrococcales</taxon>
        <taxon>Promicromonosporaceae</taxon>
        <taxon>Isoptericola</taxon>
    </lineage>
</organism>
<keyword evidence="2" id="KW-1185">Reference proteome</keyword>
<sequence>MTLDELPLGTVLDELASTYETVASLPAVVERIGGASTGKPGSKLPPGMSETLDVDEHERAVHELDEWAEFVGHVLLDEGLAGPVPDSTPGRLRFAATWSTVVENHPDIMLRYALQQDAREHLVTMRRLSRRGTRKVRTESACMDVACTGQFVATIDGPEVDGYIVCDRCGMRVEKDVWERWGSRSEWITVERAMTILGVTTKQAVWQRAKRGKWRRQGDGRHVRYHAEDVRGETSGRMSA</sequence>
<dbReference type="Proteomes" id="UP000757540">
    <property type="component" value="Unassembled WGS sequence"/>
</dbReference>
<evidence type="ECO:0000313" key="2">
    <source>
        <dbReference type="Proteomes" id="UP000757540"/>
    </source>
</evidence>
<evidence type="ECO:0000313" key="1">
    <source>
        <dbReference type="EMBL" id="NOV98202.1"/>
    </source>
</evidence>
<accession>A0ABX2A5S1</accession>
<protein>
    <submittedName>
        <fullName evidence="1">Uncharacterized protein</fullName>
    </submittedName>
</protein>
<comment type="caution">
    <text evidence="1">The sequence shown here is derived from an EMBL/GenBank/DDBJ whole genome shotgun (WGS) entry which is preliminary data.</text>
</comment>
<proteinExistence type="predicted"/>
<reference evidence="1 2" key="1">
    <citation type="submission" date="2020-05" db="EMBL/GenBank/DDBJ databases">
        <title>Genomic Encyclopedia of Type Strains, Phase III (KMG-III): the genomes of soil and plant-associated and newly described type strains.</title>
        <authorList>
            <person name="Whitman W."/>
        </authorList>
    </citation>
    <scope>NUCLEOTIDE SEQUENCE [LARGE SCALE GENOMIC DNA]</scope>
    <source>
        <strain evidence="1 2">KCTC 19046</strain>
    </source>
</reference>
<dbReference type="RefSeq" id="WP_171784414.1">
    <property type="nucleotide sequence ID" value="NZ_BAAAML010000012.1"/>
</dbReference>
<dbReference type="EMBL" id="JABEZU010000003">
    <property type="protein sequence ID" value="NOV98202.1"/>
    <property type="molecule type" value="Genomic_DNA"/>
</dbReference>
<name>A0ABX2A5S1_9MICO</name>